<dbReference type="GO" id="GO:0005737">
    <property type="term" value="C:cytoplasm"/>
    <property type="evidence" value="ECO:0007669"/>
    <property type="project" value="TreeGrafter"/>
</dbReference>
<dbReference type="Proteomes" id="UP000056322">
    <property type="component" value="Chromosome 1"/>
</dbReference>
<feature type="binding site" evidence="5">
    <location>
        <position position="220"/>
    </location>
    <ligand>
        <name>a divalent metal cation</name>
        <dbReference type="ChEBI" id="CHEBI:60240"/>
        <label>1</label>
    </ligand>
</feature>
<keyword evidence="7" id="KW-1185">Reference proteome</keyword>
<dbReference type="NCBIfam" id="TIGR00486">
    <property type="entry name" value="YbgI_SA1388"/>
    <property type="match status" value="1"/>
</dbReference>
<dbReference type="STRING" id="1581680.BN1209_0214"/>
<sequence>MELKQLVNYTRQILQVDQFKDYCPNGLQVEGRLEVNKIASGVSASLAFLEAARDAGADAVLVHHGYFWKNEAPCMVGVKRKRIKFLLDNEISLLAFHLPLDAHPELGNNAQLARVLGLSAETNFGNESLVASGSLVVPQTLSDFSTFVHSQLQRAPLVIGDLNRSVQSIAWCTGAAQGYFDEAIALGVDVYISGEISEQTVHLARESGVAYIAAGHHATERYGVRALGEHLSHHFGLSHEFIDIDNPV</sequence>
<organism evidence="6 7">
    <name type="scientific">Candidatus Methylopumilus turicensis</name>
    <dbReference type="NCBI Taxonomy" id="1581680"/>
    <lineage>
        <taxon>Bacteria</taxon>
        <taxon>Pseudomonadati</taxon>
        <taxon>Pseudomonadota</taxon>
        <taxon>Betaproteobacteria</taxon>
        <taxon>Nitrosomonadales</taxon>
        <taxon>Methylophilaceae</taxon>
        <taxon>Candidatus Methylopumilus</taxon>
    </lineage>
</organism>
<feature type="binding site" evidence="5">
    <location>
        <position position="63"/>
    </location>
    <ligand>
        <name>a divalent metal cation</name>
        <dbReference type="ChEBI" id="CHEBI:60240"/>
        <label>1</label>
    </ligand>
</feature>
<proteinExistence type="inferred from homology"/>
<dbReference type="RefSeq" id="WP_045750568.1">
    <property type="nucleotide sequence ID" value="NZ_LN794158.1"/>
</dbReference>
<dbReference type="Gene3D" id="3.40.1390.30">
    <property type="entry name" value="NIF3 (NGG1p interacting factor 3)-like"/>
    <property type="match status" value="2"/>
</dbReference>
<dbReference type="SUPFAM" id="SSF102705">
    <property type="entry name" value="NIF3 (NGG1p interacting factor 3)-like"/>
    <property type="match status" value="1"/>
</dbReference>
<dbReference type="InterPro" id="IPR036069">
    <property type="entry name" value="DUF34/NIF3_sf"/>
</dbReference>
<feature type="binding site" evidence="5">
    <location>
        <position position="64"/>
    </location>
    <ligand>
        <name>a divalent metal cation</name>
        <dbReference type="ChEBI" id="CHEBI:60240"/>
        <label>2</label>
    </ligand>
</feature>
<dbReference type="PANTHER" id="PTHR13799:SF14">
    <property type="entry name" value="GTP CYCLOHYDROLASE 1 TYPE 2 HOMOLOG"/>
    <property type="match status" value="1"/>
</dbReference>
<name>A0A0B7ISN3_9PROT</name>
<reference evidence="7" key="1">
    <citation type="submission" date="2014-12" db="EMBL/GenBank/DDBJ databases">
        <authorList>
            <person name="Salcher M.M."/>
        </authorList>
    </citation>
    <scope>NUCLEOTIDE SEQUENCE [LARGE SCALE GENOMIC DNA]</scope>
    <source>
        <strain evidence="7">MMS-10A-171</strain>
    </source>
</reference>
<dbReference type="HOGENOM" id="CLU_037423_3_0_4"/>
<dbReference type="Pfam" id="PF01784">
    <property type="entry name" value="DUF34_NIF3"/>
    <property type="match status" value="1"/>
</dbReference>
<evidence type="ECO:0000256" key="1">
    <source>
        <dbReference type="ARBA" id="ARBA00006964"/>
    </source>
</evidence>
<gene>
    <name evidence="6" type="primary">ybgI</name>
    <name evidence="6" type="ORF">BN1209_0214</name>
</gene>
<evidence type="ECO:0000313" key="7">
    <source>
        <dbReference type="Proteomes" id="UP000056322"/>
    </source>
</evidence>
<evidence type="ECO:0000256" key="4">
    <source>
        <dbReference type="ARBA" id="ARBA00022723"/>
    </source>
</evidence>
<protein>
    <recommendedName>
        <fullName evidence="3">GTP cyclohydrolase 1 type 2 homolog</fullName>
    </recommendedName>
</protein>
<feature type="binding site" evidence="5">
    <location>
        <position position="101"/>
    </location>
    <ligand>
        <name>a divalent metal cation</name>
        <dbReference type="ChEBI" id="CHEBI:60240"/>
        <label>1</label>
    </ligand>
</feature>
<dbReference type="InterPro" id="IPR002678">
    <property type="entry name" value="DUF34/NIF3"/>
</dbReference>
<accession>A0A0B7ISN3</accession>
<keyword evidence="4 5" id="KW-0479">Metal-binding</keyword>
<evidence type="ECO:0000256" key="2">
    <source>
        <dbReference type="ARBA" id="ARBA00011643"/>
    </source>
</evidence>
<dbReference type="EMBL" id="LN794158">
    <property type="protein sequence ID" value="CEN55268.1"/>
    <property type="molecule type" value="Genomic_DNA"/>
</dbReference>
<dbReference type="PANTHER" id="PTHR13799">
    <property type="entry name" value="NGG1 INTERACTING FACTOR 3"/>
    <property type="match status" value="1"/>
</dbReference>
<evidence type="ECO:0000256" key="3">
    <source>
        <dbReference type="ARBA" id="ARBA00022112"/>
    </source>
</evidence>
<dbReference type="FunFam" id="3.40.1390.30:FF:000002">
    <property type="entry name" value="Nif3-like dinuclear metal center protein"/>
    <property type="match status" value="1"/>
</dbReference>
<comment type="subunit">
    <text evidence="2">Homohexamer.</text>
</comment>
<feature type="binding site" evidence="5">
    <location>
        <position position="216"/>
    </location>
    <ligand>
        <name>a divalent metal cation</name>
        <dbReference type="ChEBI" id="CHEBI:60240"/>
        <label>1</label>
    </ligand>
</feature>
<evidence type="ECO:0000313" key="6">
    <source>
        <dbReference type="EMBL" id="CEN55268.1"/>
    </source>
</evidence>
<dbReference type="GO" id="GO:0046872">
    <property type="term" value="F:metal ion binding"/>
    <property type="evidence" value="ECO:0007669"/>
    <property type="project" value="UniProtKB-KW"/>
</dbReference>
<evidence type="ECO:0000256" key="5">
    <source>
        <dbReference type="PIRSR" id="PIRSR602678-1"/>
    </source>
</evidence>
<dbReference type="OrthoDB" id="9800881at2"/>
<dbReference type="KEGG" id="mbac:BN1209_0214"/>
<comment type="similarity">
    <text evidence="1">Belongs to the GTP cyclohydrolase I type 2/NIF3 family.</text>
</comment>
<dbReference type="AlphaFoldDB" id="A0A0B7ISN3"/>